<dbReference type="Gene3D" id="3.40.50.280">
    <property type="entry name" value="Cobalamin-binding domain"/>
    <property type="match status" value="1"/>
</dbReference>
<protein>
    <recommendedName>
        <fullName evidence="3">methylmalonyl-CoA mutase</fullName>
        <ecNumber evidence="3">5.4.99.2</ecNumber>
    </recommendedName>
</protein>
<organism evidence="9 10">
    <name type="scientific">Agrobacterium larrymoorei</name>
    <dbReference type="NCBI Taxonomy" id="160699"/>
    <lineage>
        <taxon>Bacteria</taxon>
        <taxon>Pseudomonadati</taxon>
        <taxon>Pseudomonadota</taxon>
        <taxon>Alphaproteobacteria</taxon>
        <taxon>Hyphomicrobiales</taxon>
        <taxon>Rhizobiaceae</taxon>
        <taxon>Rhizobium/Agrobacterium group</taxon>
        <taxon>Agrobacterium</taxon>
    </lineage>
</organism>
<dbReference type="InterPro" id="IPR006158">
    <property type="entry name" value="Cobalamin-bd"/>
</dbReference>
<dbReference type="EMBL" id="JAUTBL010000001">
    <property type="protein sequence ID" value="MDQ1183492.1"/>
    <property type="molecule type" value="Genomic_DNA"/>
</dbReference>
<dbReference type="NCBIfam" id="TIGR00640">
    <property type="entry name" value="acid_CoA_mut_C"/>
    <property type="match status" value="1"/>
</dbReference>
<keyword evidence="7" id="KW-0170">Cobalt</keyword>
<keyword evidence="5" id="KW-0479">Metal-binding</keyword>
<sequence>MSEEKSVMDWEKLAEKELKRSPDTLTWQTPEGIAVKPLYTAQDLENVSHLDSLPGLKPFVRGPRATMYAGRPWTIRQYAGFSTAEESNAFYKRNLAAGQKGLSVAFDLATHRGYDSDHERVVGDVGKAGVAIDSVEDMKILFDGIPLKEMSVSMTMNGAVIPILASFIVAGEEQGCARSELSGTIQNDILKEFMVRNTYIYPPEPSMRIIADIIEYTAREMPRFNSISISGYHMQEAGATLVQELAFTLADGREYVRAALKKGLNVDDFAGRLSFFFAIGMNFFMEAAKLRAARLLWSRIMEEFYPQKASSMMLRTHCQTSGVSLQEQDPFNNVIRTAYEALSAVLGGTQSLHTNALDEAMALPTDFSARIARNTQLILQHETGITKVVDPLAGSYYVESLTNELAEKAWALIEEVEQLGGMTKAVDEGLPKRLIEEAATKRQAAVDRGEEIIVGVNKFRLENEEPLDILDIDNSAVRASQIKRLETVRRQRNPANVEKTLATLSEVARTGQGNLLEAAVEAARARATVGEMSDAMRAVFGDHAAVPEVVHDVYGAAYEDDPEFATLRNRIDELTSTVGGKPRMMVAKLGQDGHDRGAKIIASAFGDIGFDVIAGPLFQTPEEAADLAVENKVHVVGMSSLAAGHKTLAPQLVDALKAKGAENIIVIVGGVIPRQDYEFLLDHGVAAVFGPGTNVLEAARAVIDLMQGRLRNA</sequence>
<dbReference type="Pfam" id="PF02310">
    <property type="entry name" value="B12-binding"/>
    <property type="match status" value="1"/>
</dbReference>
<dbReference type="EC" id="5.4.99.2" evidence="3"/>
<dbReference type="NCBIfam" id="TIGR00641">
    <property type="entry name" value="acid_CoA_mut_N"/>
    <property type="match status" value="1"/>
</dbReference>
<dbReference type="Gene3D" id="3.20.20.240">
    <property type="entry name" value="Methylmalonyl-CoA mutase"/>
    <property type="match status" value="1"/>
</dbReference>
<dbReference type="PANTHER" id="PTHR48101">
    <property type="entry name" value="METHYLMALONYL-COA MUTASE, MITOCHONDRIAL-RELATED"/>
    <property type="match status" value="1"/>
</dbReference>
<dbReference type="SUPFAM" id="SSF51703">
    <property type="entry name" value="Cobalamin (vitamin B12)-dependent enzymes"/>
    <property type="match status" value="1"/>
</dbReference>
<reference evidence="9 10" key="1">
    <citation type="submission" date="2023-07" db="EMBL/GenBank/DDBJ databases">
        <title>Functional and genomic diversity of the sorghum phyllosphere microbiome.</title>
        <authorList>
            <person name="Shade A."/>
        </authorList>
    </citation>
    <scope>NUCLEOTIDE SEQUENCE [LARGE SCALE GENOMIC DNA]</scope>
    <source>
        <strain evidence="9 10">SORGH_AS_1126</strain>
    </source>
</reference>
<dbReference type="InterPro" id="IPR006159">
    <property type="entry name" value="Acid_CoA_mut_C"/>
</dbReference>
<dbReference type="PROSITE" id="PS00544">
    <property type="entry name" value="METMALONYL_COA_MUTASE"/>
    <property type="match status" value="1"/>
</dbReference>
<name>A0ABU0UEW7_9HYPH</name>
<dbReference type="GO" id="GO:0004494">
    <property type="term" value="F:methylmalonyl-CoA mutase activity"/>
    <property type="evidence" value="ECO:0007669"/>
    <property type="project" value="UniProtKB-EC"/>
</dbReference>
<dbReference type="InterPro" id="IPR006098">
    <property type="entry name" value="MMCoA_mutase_a_cat"/>
</dbReference>
<dbReference type="PANTHER" id="PTHR48101:SF4">
    <property type="entry name" value="METHYLMALONYL-COA MUTASE, MITOCHONDRIAL"/>
    <property type="match status" value="1"/>
</dbReference>
<evidence type="ECO:0000256" key="4">
    <source>
        <dbReference type="ARBA" id="ARBA00022628"/>
    </source>
</evidence>
<comment type="similarity">
    <text evidence="2">Belongs to the methylmalonyl-CoA mutase family.</text>
</comment>
<dbReference type="SUPFAM" id="SSF52242">
    <property type="entry name" value="Cobalamin (vitamin B12)-binding domain"/>
    <property type="match status" value="1"/>
</dbReference>
<comment type="cofactor">
    <cofactor evidence="1">
        <name>adenosylcob(III)alamin</name>
        <dbReference type="ChEBI" id="CHEBI:18408"/>
    </cofactor>
</comment>
<dbReference type="RefSeq" id="WP_306928431.1">
    <property type="nucleotide sequence ID" value="NZ_JAUTBL010000001.1"/>
</dbReference>
<evidence type="ECO:0000313" key="10">
    <source>
        <dbReference type="Proteomes" id="UP001224781"/>
    </source>
</evidence>
<feature type="domain" description="B12-binding" evidence="8">
    <location>
        <begin position="581"/>
        <end position="713"/>
    </location>
</feature>
<dbReference type="PROSITE" id="PS51332">
    <property type="entry name" value="B12_BINDING"/>
    <property type="match status" value="1"/>
</dbReference>
<evidence type="ECO:0000256" key="5">
    <source>
        <dbReference type="ARBA" id="ARBA00022723"/>
    </source>
</evidence>
<keyword evidence="6 9" id="KW-0413">Isomerase</keyword>
<dbReference type="Proteomes" id="UP001224781">
    <property type="component" value="Unassembled WGS sequence"/>
</dbReference>
<dbReference type="CDD" id="cd03679">
    <property type="entry name" value="MM_CoA_mutase_alpha_like"/>
    <property type="match status" value="1"/>
</dbReference>
<keyword evidence="10" id="KW-1185">Reference proteome</keyword>
<dbReference type="Pfam" id="PF01642">
    <property type="entry name" value="MM_CoA_mutase"/>
    <property type="match status" value="1"/>
</dbReference>
<dbReference type="InterPro" id="IPR058549">
    <property type="entry name" value="MeMalonylCoA_mutase_a/b_site"/>
</dbReference>
<keyword evidence="4" id="KW-0846">Cobalamin</keyword>
<dbReference type="InterPro" id="IPR016176">
    <property type="entry name" value="Cbl-dep_enz_cat"/>
</dbReference>
<accession>A0ABU0UEW7</accession>
<dbReference type="NCBIfam" id="NF006944">
    <property type="entry name" value="PRK09426.1"/>
    <property type="match status" value="1"/>
</dbReference>
<gene>
    <name evidence="9" type="ORF">QE408_000614</name>
</gene>
<evidence type="ECO:0000256" key="2">
    <source>
        <dbReference type="ARBA" id="ARBA00008465"/>
    </source>
</evidence>
<evidence type="ECO:0000256" key="6">
    <source>
        <dbReference type="ARBA" id="ARBA00023235"/>
    </source>
</evidence>
<proteinExistence type="inferred from homology"/>
<evidence type="ECO:0000259" key="8">
    <source>
        <dbReference type="PROSITE" id="PS51332"/>
    </source>
</evidence>
<comment type="caution">
    <text evidence="9">The sequence shown here is derived from an EMBL/GenBank/DDBJ whole genome shotgun (WGS) entry which is preliminary data.</text>
</comment>
<dbReference type="InterPro" id="IPR036724">
    <property type="entry name" value="Cobalamin-bd_sf"/>
</dbReference>
<evidence type="ECO:0000256" key="7">
    <source>
        <dbReference type="ARBA" id="ARBA00023285"/>
    </source>
</evidence>
<dbReference type="CDD" id="cd02071">
    <property type="entry name" value="MM_CoA_mut_B12_BD"/>
    <property type="match status" value="1"/>
</dbReference>
<evidence type="ECO:0000313" key="9">
    <source>
        <dbReference type="EMBL" id="MDQ1183492.1"/>
    </source>
</evidence>
<evidence type="ECO:0000256" key="1">
    <source>
        <dbReference type="ARBA" id="ARBA00001922"/>
    </source>
</evidence>
<dbReference type="InterPro" id="IPR006099">
    <property type="entry name" value="MeMalonylCoA_mutase_a/b_cat"/>
</dbReference>
<evidence type="ECO:0000256" key="3">
    <source>
        <dbReference type="ARBA" id="ARBA00012398"/>
    </source>
</evidence>